<comment type="catalytic activity">
    <reaction evidence="6">
        <text>a hydroperoxide + [thioredoxin]-dithiol = an alcohol + [thioredoxin]-disulfide + H2O</text>
        <dbReference type="Rhea" id="RHEA:62620"/>
        <dbReference type="Rhea" id="RHEA-COMP:10698"/>
        <dbReference type="Rhea" id="RHEA-COMP:10700"/>
        <dbReference type="ChEBI" id="CHEBI:15377"/>
        <dbReference type="ChEBI" id="CHEBI:29950"/>
        <dbReference type="ChEBI" id="CHEBI:30879"/>
        <dbReference type="ChEBI" id="CHEBI:35924"/>
        <dbReference type="ChEBI" id="CHEBI:50058"/>
        <dbReference type="EC" id="1.11.1.24"/>
    </reaction>
</comment>
<dbReference type="Gene3D" id="3.40.30.10">
    <property type="entry name" value="Glutaredoxin"/>
    <property type="match status" value="1"/>
</dbReference>
<reference evidence="9" key="2">
    <citation type="submission" date="2020-04" db="EMBL/GenBank/DDBJ databases">
        <authorList>
            <person name="Santos R.A.C."/>
            <person name="Steenwyk J.L."/>
            <person name="Rivero-Menendez O."/>
            <person name="Mead M.E."/>
            <person name="Silva L.P."/>
            <person name="Bastos R.W."/>
            <person name="Alastruey-Izquierdo A."/>
            <person name="Goldman G.H."/>
            <person name="Rokas A."/>
        </authorList>
    </citation>
    <scope>NUCLEOTIDE SEQUENCE</scope>
    <source>
        <strain evidence="9">CNM-CM6805</strain>
    </source>
</reference>
<evidence type="ECO:0000313" key="10">
    <source>
        <dbReference type="Proteomes" id="UP000653565"/>
    </source>
</evidence>
<dbReference type="Pfam" id="PF00255">
    <property type="entry name" value="GSHPx"/>
    <property type="match status" value="1"/>
</dbReference>
<dbReference type="PANTHER" id="PTHR11592">
    <property type="entry name" value="GLUTATHIONE PEROXIDASE"/>
    <property type="match status" value="1"/>
</dbReference>
<keyword evidence="3" id="KW-0049">Antioxidant</keyword>
<dbReference type="OrthoDB" id="1523883at2759"/>
<dbReference type="InterPro" id="IPR000889">
    <property type="entry name" value="Glutathione_peroxidase"/>
</dbReference>
<keyword evidence="8" id="KW-1133">Transmembrane helix</keyword>
<reference evidence="9" key="1">
    <citation type="journal article" date="2020" name="bioRxiv">
        <title>Genomic and phenotypic heterogeneity of clinical isolates of the human pathogens Aspergillus fumigatus, Aspergillus lentulus and Aspergillus fumigatiaffinis.</title>
        <authorList>
            <person name="dos Santos R.A.C."/>
            <person name="Steenwyk J.L."/>
            <person name="Rivero-Menendez O."/>
            <person name="Mead M.E."/>
            <person name="Silva L.P."/>
            <person name="Bastos R.W."/>
            <person name="Alastruey-Izquierdo A."/>
            <person name="Goldman G.H."/>
            <person name="Rokas A."/>
        </authorList>
    </citation>
    <scope>NUCLEOTIDE SEQUENCE</scope>
    <source>
        <strain evidence="9">CNM-CM6805</strain>
    </source>
</reference>
<evidence type="ECO:0000256" key="6">
    <source>
        <dbReference type="ARBA" id="ARBA00049091"/>
    </source>
</evidence>
<dbReference type="InterPro" id="IPR029760">
    <property type="entry name" value="GPX_CS"/>
</dbReference>
<gene>
    <name evidence="9" type="ORF">CNMCM6805_003238</name>
</gene>
<keyword evidence="2 7" id="KW-0575">Peroxidase</keyword>
<dbReference type="PRINTS" id="PR01011">
    <property type="entry name" value="GLUTPROXDASE"/>
</dbReference>
<dbReference type="AlphaFoldDB" id="A0A8H4MDF4"/>
<evidence type="ECO:0000256" key="4">
    <source>
        <dbReference type="ARBA" id="ARBA00023002"/>
    </source>
</evidence>
<dbReference type="GO" id="GO:0034599">
    <property type="term" value="P:cellular response to oxidative stress"/>
    <property type="evidence" value="ECO:0007669"/>
    <property type="project" value="TreeGrafter"/>
</dbReference>
<dbReference type="FunFam" id="3.40.30.10:FF:000010">
    <property type="entry name" value="Glutathione peroxidase"/>
    <property type="match status" value="1"/>
</dbReference>
<dbReference type="GO" id="GO:0140824">
    <property type="term" value="F:thioredoxin-dependent peroxiredoxin activity"/>
    <property type="evidence" value="ECO:0007669"/>
    <property type="project" value="UniProtKB-EC"/>
</dbReference>
<comment type="caution">
    <text evidence="9">The sequence shown here is derived from an EMBL/GenBank/DDBJ whole genome shotgun (WGS) entry which is preliminary data.</text>
</comment>
<protein>
    <recommendedName>
        <fullName evidence="7">Glutathione peroxidase</fullName>
    </recommendedName>
</protein>
<proteinExistence type="inferred from homology"/>
<keyword evidence="8" id="KW-0472">Membrane</keyword>
<keyword evidence="8" id="KW-0812">Transmembrane</keyword>
<dbReference type="EMBL" id="JAAAPX010000018">
    <property type="protein sequence ID" value="KAF4242123.1"/>
    <property type="molecule type" value="Genomic_DNA"/>
</dbReference>
<evidence type="ECO:0000256" key="5">
    <source>
        <dbReference type="ARBA" id="ARBA00023284"/>
    </source>
</evidence>
<accession>A0A8H4MDF4</accession>
<dbReference type="CDD" id="cd00340">
    <property type="entry name" value="GSH_Peroxidase"/>
    <property type="match status" value="1"/>
</dbReference>
<dbReference type="Proteomes" id="UP000653565">
    <property type="component" value="Unassembled WGS sequence"/>
</dbReference>
<evidence type="ECO:0000256" key="2">
    <source>
        <dbReference type="ARBA" id="ARBA00022559"/>
    </source>
</evidence>
<dbReference type="PROSITE" id="PS00763">
    <property type="entry name" value="GLUTATHIONE_PEROXID_2"/>
    <property type="match status" value="1"/>
</dbReference>
<evidence type="ECO:0000313" key="9">
    <source>
        <dbReference type="EMBL" id="KAF4242123.1"/>
    </source>
</evidence>
<keyword evidence="4 7" id="KW-0560">Oxidoreductase</keyword>
<dbReference type="InterPro" id="IPR036249">
    <property type="entry name" value="Thioredoxin-like_sf"/>
</dbReference>
<dbReference type="SUPFAM" id="SSF52833">
    <property type="entry name" value="Thioredoxin-like"/>
    <property type="match status" value="1"/>
</dbReference>
<keyword evidence="5" id="KW-0676">Redox-active center</keyword>
<name>A0A8H4MDF4_9EURO</name>
<comment type="similarity">
    <text evidence="1 7">Belongs to the glutathione peroxidase family.</text>
</comment>
<evidence type="ECO:0000256" key="1">
    <source>
        <dbReference type="ARBA" id="ARBA00006926"/>
    </source>
</evidence>
<feature type="transmembrane region" description="Helical" evidence="8">
    <location>
        <begin position="260"/>
        <end position="284"/>
    </location>
</feature>
<evidence type="ECO:0000256" key="8">
    <source>
        <dbReference type="SAM" id="Phobius"/>
    </source>
</evidence>
<sequence length="332" mass="37512">MASKTFYEFQPLDRKGNPYPLSTLKGTVVLVVNTASKCSFTPQYRELEQLYQQIDSEYPNKFVVLGFPCNQFGNQDPGTNDEIQTFCQVNYGVSFPVLGKVDVNGPNAEPLWSWMKEKQPGIFGLTRIKWNFEKFLITADGRVAGRWTPYQLNNPNRPRHTLPSPQMASRVIFDPLIALRLAPLVSSTCSLWFAWDQNIFLRNFVHPANRTASDRSLPTYFRTFFRSGVTWILVLLGLSLSTAGINIVTDRASLAQSQSLRWYAAGAAFTAGHALYAPVVGPIVRAISEDLSKGHSTRDLERWLWWNFLRMVTVDLAAWVCFGVGVMRTLSL</sequence>
<dbReference type="PROSITE" id="PS51355">
    <property type="entry name" value="GLUTATHIONE_PEROXID_3"/>
    <property type="match status" value="1"/>
</dbReference>
<evidence type="ECO:0000256" key="7">
    <source>
        <dbReference type="RuleBase" id="RU000499"/>
    </source>
</evidence>
<feature type="transmembrane region" description="Helical" evidence="8">
    <location>
        <begin position="304"/>
        <end position="327"/>
    </location>
</feature>
<dbReference type="PANTHER" id="PTHR11592:SF78">
    <property type="entry name" value="GLUTATHIONE PEROXIDASE"/>
    <property type="match status" value="1"/>
</dbReference>
<feature type="transmembrane region" description="Helical" evidence="8">
    <location>
        <begin position="228"/>
        <end position="248"/>
    </location>
</feature>
<evidence type="ECO:0000256" key="3">
    <source>
        <dbReference type="ARBA" id="ARBA00022862"/>
    </source>
</evidence>
<organism evidence="9 10">
    <name type="scientific">Aspergillus fumigatiaffinis</name>
    <dbReference type="NCBI Taxonomy" id="340414"/>
    <lineage>
        <taxon>Eukaryota</taxon>
        <taxon>Fungi</taxon>
        <taxon>Dikarya</taxon>
        <taxon>Ascomycota</taxon>
        <taxon>Pezizomycotina</taxon>
        <taxon>Eurotiomycetes</taxon>
        <taxon>Eurotiomycetidae</taxon>
        <taxon>Eurotiales</taxon>
        <taxon>Aspergillaceae</taxon>
        <taxon>Aspergillus</taxon>
        <taxon>Aspergillus subgen. Fumigati</taxon>
    </lineage>
</organism>
<keyword evidence="10" id="KW-1185">Reference proteome</keyword>